<evidence type="ECO:0000313" key="4">
    <source>
        <dbReference type="Proteomes" id="UP001156905"/>
    </source>
</evidence>
<dbReference type="EMBL" id="BSOW01000039">
    <property type="protein sequence ID" value="GLR90946.1"/>
    <property type="molecule type" value="Genomic_DNA"/>
</dbReference>
<dbReference type="Proteomes" id="UP001156905">
    <property type="component" value="Unassembled WGS sequence"/>
</dbReference>
<proteinExistence type="predicted"/>
<reference evidence="4" key="1">
    <citation type="journal article" date="2019" name="Int. J. Syst. Evol. Microbiol.">
        <title>The Global Catalogue of Microorganisms (GCM) 10K type strain sequencing project: providing services to taxonomists for standard genome sequencing and annotation.</title>
        <authorList>
            <consortium name="The Broad Institute Genomics Platform"/>
            <consortium name="The Broad Institute Genome Sequencing Center for Infectious Disease"/>
            <person name="Wu L."/>
            <person name="Ma J."/>
        </authorList>
    </citation>
    <scope>NUCLEOTIDE SEQUENCE [LARGE SCALE GENOMIC DNA]</scope>
    <source>
        <strain evidence="4">NBRC 102520</strain>
    </source>
</reference>
<accession>A0ABQ6BBS2</accession>
<dbReference type="InterPro" id="IPR013762">
    <property type="entry name" value="Integrase-like_cat_sf"/>
</dbReference>
<dbReference type="SUPFAM" id="SSF56349">
    <property type="entry name" value="DNA breaking-rejoining enzymes"/>
    <property type="match status" value="1"/>
</dbReference>
<feature type="domain" description="Tyr recombinase" evidence="2">
    <location>
        <begin position="155"/>
        <end position="341"/>
    </location>
</feature>
<gene>
    <name evidence="3" type="ORF">GCM10007857_76620</name>
</gene>
<dbReference type="RefSeq" id="WP_284274013.1">
    <property type="nucleotide sequence ID" value="NZ_BSOW01000039.1"/>
</dbReference>
<protein>
    <recommendedName>
        <fullName evidence="2">Tyr recombinase domain-containing protein</fullName>
    </recommendedName>
</protein>
<dbReference type="InterPro" id="IPR002104">
    <property type="entry name" value="Integrase_catalytic"/>
</dbReference>
<organism evidence="3 4">
    <name type="scientific">Bradyrhizobium iriomotense</name>
    <dbReference type="NCBI Taxonomy" id="441950"/>
    <lineage>
        <taxon>Bacteria</taxon>
        <taxon>Pseudomonadati</taxon>
        <taxon>Pseudomonadota</taxon>
        <taxon>Alphaproteobacteria</taxon>
        <taxon>Hyphomicrobiales</taxon>
        <taxon>Nitrobacteraceae</taxon>
        <taxon>Bradyrhizobium</taxon>
    </lineage>
</organism>
<evidence type="ECO:0000313" key="3">
    <source>
        <dbReference type="EMBL" id="GLR90946.1"/>
    </source>
</evidence>
<comment type="caution">
    <text evidence="3">The sequence shown here is derived from an EMBL/GenBank/DDBJ whole genome shotgun (WGS) entry which is preliminary data.</text>
</comment>
<dbReference type="InterPro" id="IPR011010">
    <property type="entry name" value="DNA_brk_join_enz"/>
</dbReference>
<dbReference type="CDD" id="cd00397">
    <property type="entry name" value="DNA_BRE_C"/>
    <property type="match status" value="1"/>
</dbReference>
<keyword evidence="4" id="KW-1185">Reference proteome</keyword>
<evidence type="ECO:0000256" key="1">
    <source>
        <dbReference type="ARBA" id="ARBA00023172"/>
    </source>
</evidence>
<name>A0ABQ6BBS2_9BRAD</name>
<dbReference type="Gene3D" id="1.10.443.10">
    <property type="entry name" value="Intergrase catalytic core"/>
    <property type="match status" value="1"/>
</dbReference>
<evidence type="ECO:0000259" key="2">
    <source>
        <dbReference type="PROSITE" id="PS51898"/>
    </source>
</evidence>
<keyword evidence="1" id="KW-0233">DNA recombination</keyword>
<dbReference type="Pfam" id="PF00589">
    <property type="entry name" value="Phage_integrase"/>
    <property type="match status" value="1"/>
</dbReference>
<dbReference type="PROSITE" id="PS51898">
    <property type="entry name" value="TYR_RECOMBINASE"/>
    <property type="match status" value="1"/>
</dbReference>
<sequence>MSRVAKLKLPFADWPTKDQQLWAAAFEAGDLFDGGGPGAHLAPATREMLCERYAQFLRFISVKHRKLLTRPAGERIDRRIVTEFVAWRRRSCSDMTVSLGLRCLSEALALICPGTDWSWLYVIARRITANAPRQAKRYNLITSEYLYTLGIDLMDKVEAATESAQRIRMRDAYIYRDGLMIALLAVIPLRRRTFAALKIGQHLVKAGGLWALDIPAEDTKTRRPLEFPISEELSARIDLYLERYRRRIPGADTHKGLWVSHLGNPTCAPAIGQTIRKRTMRAFGFGVSPHRFRHAAASLWAIHDPANVRGAKDLLGHASLDMTEKHYIMAQSRLAGRALARAVEKAREH</sequence>